<name>A0A8S3HYU1_9BILA</name>
<dbReference type="AlphaFoldDB" id="A0A8S3HYU1"/>
<proteinExistence type="predicted"/>
<protein>
    <submittedName>
        <fullName evidence="1">Uncharacterized protein</fullName>
    </submittedName>
</protein>
<evidence type="ECO:0000313" key="1">
    <source>
        <dbReference type="EMBL" id="CAF5191754.1"/>
    </source>
</evidence>
<comment type="caution">
    <text evidence="1">The sequence shown here is derived from an EMBL/GenBank/DDBJ whole genome shotgun (WGS) entry which is preliminary data.</text>
</comment>
<dbReference type="Proteomes" id="UP000676336">
    <property type="component" value="Unassembled WGS sequence"/>
</dbReference>
<sequence>MTEEIQQGDGPCEKCSCGGWWSWQPGNTECGGCGHS</sequence>
<gene>
    <name evidence="1" type="ORF">SMN809_LOCUS72491</name>
</gene>
<dbReference type="EMBL" id="CAJOBI010325821">
    <property type="protein sequence ID" value="CAF5191754.1"/>
    <property type="molecule type" value="Genomic_DNA"/>
</dbReference>
<organism evidence="1 2">
    <name type="scientific">Rotaria magnacalcarata</name>
    <dbReference type="NCBI Taxonomy" id="392030"/>
    <lineage>
        <taxon>Eukaryota</taxon>
        <taxon>Metazoa</taxon>
        <taxon>Spiralia</taxon>
        <taxon>Gnathifera</taxon>
        <taxon>Rotifera</taxon>
        <taxon>Eurotatoria</taxon>
        <taxon>Bdelloidea</taxon>
        <taxon>Philodinida</taxon>
        <taxon>Philodinidae</taxon>
        <taxon>Rotaria</taxon>
    </lineage>
</organism>
<feature type="non-terminal residue" evidence="1">
    <location>
        <position position="36"/>
    </location>
</feature>
<accession>A0A8S3HYU1</accession>
<evidence type="ECO:0000313" key="2">
    <source>
        <dbReference type="Proteomes" id="UP000676336"/>
    </source>
</evidence>
<reference evidence="1" key="1">
    <citation type="submission" date="2021-02" db="EMBL/GenBank/DDBJ databases">
        <authorList>
            <person name="Nowell W R."/>
        </authorList>
    </citation>
    <scope>NUCLEOTIDE SEQUENCE</scope>
</reference>